<sequence length="176" mass="18780">MARPDVLELRDGDGAVVTTLSYMSAAGEAIAALSVVFDGPPSSEEYSGTMHSPPGVRHRWGGFVLDERLYDEQMRSDKELDYLVWPRFAIFFDAPAGNDIPMSSVQGIQAGDSWEFASAQPGFDSELFTCVGTPVDVLDISAPDGTAAQATVIVLESDEGSVRWVAAPEMVADGCA</sequence>
<keyword evidence="2" id="KW-1185">Reference proteome</keyword>
<dbReference type="Proteomes" id="UP000237755">
    <property type="component" value="Unassembled WGS sequence"/>
</dbReference>
<evidence type="ECO:0000313" key="1">
    <source>
        <dbReference type="EMBL" id="PPL19127.1"/>
    </source>
</evidence>
<name>A0ABX5AW85_9MICO</name>
<evidence type="ECO:0000313" key="2">
    <source>
        <dbReference type="Proteomes" id="UP000237755"/>
    </source>
</evidence>
<proteinExistence type="predicted"/>
<accession>A0ABX5AW85</accession>
<gene>
    <name evidence="1" type="ORF">GY24_07695</name>
</gene>
<comment type="caution">
    <text evidence="1">The sequence shown here is derived from an EMBL/GenBank/DDBJ whole genome shotgun (WGS) entry which is preliminary data.</text>
</comment>
<dbReference type="EMBL" id="MPZN01000019">
    <property type="protein sequence ID" value="PPL19127.1"/>
    <property type="molecule type" value="Genomic_DNA"/>
</dbReference>
<reference evidence="1 2" key="1">
    <citation type="journal article" date="2008" name="Int. J. Syst. Evol. Microbiol.">
        <title>Leifsonia pindariensis sp. nov., isolated from the Pindari glacier of the Indian Himalayas, and emended description of the genus Leifsonia.</title>
        <authorList>
            <person name="Reddy G.S."/>
            <person name="Prabagaran S.R."/>
            <person name="Shivaji S."/>
        </authorList>
    </citation>
    <scope>NUCLEOTIDE SEQUENCE [LARGE SCALE GENOMIC DNA]</scope>
    <source>
        <strain evidence="1 2">PON 10</strain>
    </source>
</reference>
<protein>
    <submittedName>
        <fullName evidence="1">Uncharacterized protein</fullName>
    </submittedName>
</protein>
<organism evidence="1 2">
    <name type="scientific">Microterricola pindariensis</name>
    <dbReference type="NCBI Taxonomy" id="478010"/>
    <lineage>
        <taxon>Bacteria</taxon>
        <taxon>Bacillati</taxon>
        <taxon>Actinomycetota</taxon>
        <taxon>Actinomycetes</taxon>
        <taxon>Micrococcales</taxon>
        <taxon>Microbacteriaceae</taxon>
        <taxon>Microterricola</taxon>
    </lineage>
</organism>